<keyword evidence="2" id="KW-1185">Reference proteome</keyword>
<accession>A0A1M7K5U7</accession>
<reference evidence="2" key="1">
    <citation type="submission" date="2016-11" db="EMBL/GenBank/DDBJ databases">
        <authorList>
            <person name="Varghese N."/>
            <person name="Submissions S."/>
        </authorList>
    </citation>
    <scope>NUCLEOTIDE SEQUENCE [LARGE SCALE GENOMIC DNA]</scope>
    <source>
        <strain evidence="2">ACAM 48</strain>
    </source>
</reference>
<proteinExistence type="predicted"/>
<dbReference type="RefSeq" id="WP_079734455.1">
    <property type="nucleotide sequence ID" value="NZ_LT670848.1"/>
</dbReference>
<name>A0A1M7K5U7_9FLAO</name>
<sequence>MNKIYGILIIAILIIACKENNTEKRLTSNQTNFNQDLANELRRIAKIDQIATYIPQGEYKKLTQEEWNAFKDRVFTSHQKSPVIFW</sequence>
<dbReference type="PROSITE" id="PS51257">
    <property type="entry name" value="PROKAR_LIPOPROTEIN"/>
    <property type="match status" value="1"/>
</dbReference>
<dbReference type="OrthoDB" id="1164858at2"/>
<dbReference type="Proteomes" id="UP000190235">
    <property type="component" value="Chromosome I"/>
</dbReference>
<protein>
    <submittedName>
        <fullName evidence="1">Uncharacterized protein</fullName>
    </submittedName>
</protein>
<dbReference type="EMBL" id="LT670848">
    <property type="protein sequence ID" value="SHM60217.1"/>
    <property type="molecule type" value="Genomic_DNA"/>
</dbReference>
<dbReference type="AlphaFoldDB" id="A0A1M7K5U7"/>
<gene>
    <name evidence="1" type="ORF">SAMN05878281_1246</name>
</gene>
<evidence type="ECO:0000313" key="1">
    <source>
        <dbReference type="EMBL" id="SHM60217.1"/>
    </source>
</evidence>
<evidence type="ECO:0000313" key="2">
    <source>
        <dbReference type="Proteomes" id="UP000190235"/>
    </source>
</evidence>
<organism evidence="1 2">
    <name type="scientific">Salegentibacter salegens</name>
    <dbReference type="NCBI Taxonomy" id="143223"/>
    <lineage>
        <taxon>Bacteria</taxon>
        <taxon>Pseudomonadati</taxon>
        <taxon>Bacteroidota</taxon>
        <taxon>Flavobacteriia</taxon>
        <taxon>Flavobacteriales</taxon>
        <taxon>Flavobacteriaceae</taxon>
        <taxon>Salegentibacter</taxon>
    </lineage>
</organism>